<gene>
    <name evidence="11" type="primary">mepM_1</name>
    <name evidence="11" type="ORF">KBTEX_00335</name>
</gene>
<evidence type="ECO:0000259" key="10">
    <source>
        <dbReference type="Pfam" id="PF19425"/>
    </source>
</evidence>
<reference evidence="11" key="1">
    <citation type="submission" date="2019-06" db="EMBL/GenBank/DDBJ databases">
        <authorList>
            <person name="Murdoch R.W."/>
            <person name="Fathepure B."/>
        </authorList>
    </citation>
    <scope>NUCLEOTIDE SEQUENCE</scope>
</reference>
<comment type="subcellular location">
    <subcellularLocation>
        <location evidence="2">Cell envelope</location>
    </subcellularLocation>
</comment>
<dbReference type="Gene3D" id="3.10.450.350">
    <property type="match status" value="2"/>
</dbReference>
<keyword evidence="3" id="KW-0645">Protease</keyword>
<dbReference type="GO" id="GO:0004222">
    <property type="term" value="F:metalloendopeptidase activity"/>
    <property type="evidence" value="ECO:0007669"/>
    <property type="project" value="TreeGrafter"/>
</dbReference>
<evidence type="ECO:0000256" key="7">
    <source>
        <dbReference type="ARBA" id="ARBA00023049"/>
    </source>
</evidence>
<name>A0A5B8R979_9ZZZZ</name>
<dbReference type="InterPro" id="IPR016047">
    <property type="entry name" value="M23ase_b-sheet_dom"/>
</dbReference>
<dbReference type="EC" id="3.4.24.-" evidence="11"/>
<evidence type="ECO:0000256" key="2">
    <source>
        <dbReference type="ARBA" id="ARBA00004196"/>
    </source>
</evidence>
<dbReference type="SUPFAM" id="SSF51261">
    <property type="entry name" value="Duplicated hybrid motif"/>
    <property type="match status" value="1"/>
</dbReference>
<dbReference type="PANTHER" id="PTHR21666">
    <property type="entry name" value="PEPTIDASE-RELATED"/>
    <property type="match status" value="1"/>
</dbReference>
<feature type="domain" description="M23ase beta-sheet core" evidence="9">
    <location>
        <begin position="290"/>
        <end position="387"/>
    </location>
</feature>
<feature type="compositionally biased region" description="Low complexity" evidence="8">
    <location>
        <begin position="40"/>
        <end position="51"/>
    </location>
</feature>
<dbReference type="CDD" id="cd12797">
    <property type="entry name" value="M23_peptidase"/>
    <property type="match status" value="1"/>
</dbReference>
<dbReference type="Gene3D" id="2.70.70.10">
    <property type="entry name" value="Glucose Permease (Domain IIA)"/>
    <property type="match status" value="1"/>
</dbReference>
<evidence type="ECO:0000313" key="11">
    <source>
        <dbReference type="EMBL" id="QEA04034.1"/>
    </source>
</evidence>
<dbReference type="InterPro" id="IPR050570">
    <property type="entry name" value="Cell_wall_metabolism_enzyme"/>
</dbReference>
<evidence type="ECO:0000256" key="5">
    <source>
        <dbReference type="ARBA" id="ARBA00022801"/>
    </source>
</evidence>
<feature type="region of interest" description="Disordered" evidence="8">
    <location>
        <begin position="28"/>
        <end position="60"/>
    </location>
</feature>
<protein>
    <submittedName>
        <fullName evidence="11">Murein DD-endopeptidase MepM</fullName>
        <ecNumber evidence="11">3.4.24.-</ecNumber>
    </submittedName>
</protein>
<dbReference type="PANTHER" id="PTHR21666:SF288">
    <property type="entry name" value="CELL DIVISION PROTEIN YTFB"/>
    <property type="match status" value="1"/>
</dbReference>
<evidence type="ECO:0000256" key="3">
    <source>
        <dbReference type="ARBA" id="ARBA00022670"/>
    </source>
</evidence>
<keyword evidence="4" id="KW-0479">Metal-binding</keyword>
<accession>A0A5B8R979</accession>
<proteinExistence type="predicted"/>
<evidence type="ECO:0000256" key="4">
    <source>
        <dbReference type="ARBA" id="ARBA00022723"/>
    </source>
</evidence>
<keyword evidence="5 11" id="KW-0378">Hydrolase</keyword>
<dbReference type="GO" id="GO:0006508">
    <property type="term" value="P:proteolysis"/>
    <property type="evidence" value="ECO:0007669"/>
    <property type="project" value="UniProtKB-KW"/>
</dbReference>
<feature type="domain" description="Csd3-like second N-terminal" evidence="10">
    <location>
        <begin position="157"/>
        <end position="278"/>
    </location>
</feature>
<comment type="cofactor">
    <cofactor evidence="1">
        <name>Zn(2+)</name>
        <dbReference type="ChEBI" id="CHEBI:29105"/>
    </cofactor>
</comment>
<dbReference type="GO" id="GO:0046872">
    <property type="term" value="F:metal ion binding"/>
    <property type="evidence" value="ECO:0007669"/>
    <property type="project" value="UniProtKB-KW"/>
</dbReference>
<sequence>MQLRNRFLLTAAVLAAGAAVLPFPQATHASAGGDASDVTPAPAARAGADPEAVPPGSPPGRLTVRAGDTLLGLLGNELDLDAAEAMRVVQALSGVMDAGALRPGQTLVHVLDEDGGGPRLRRLSIRTDADTRVLVSRTDGGGLEARERRVAHRRTTRTVRMRVDGGLYPAAMRAGIPEAVLIAAYRRLSGRIDFQRDLRRGDEFAVVYERFVHEDSAASHDGRLLAARIGQAGGELAVFRPGGGTDGGRDGFYTADGASVATSLLRTPVKGARLSSLFGRRDHPVLGYTRMHEGLDFAAPRGTAVRAAGDGRVVRAGPFSSYGNYVRIRHDNRLQTAYAHLSAFADGIGDGDRVRQGEVIGYVGATGTATGPNLHYEVLRGGEPVDPRALDLPPRRRLTGERLRTFRERIRPLRVAMHGGARNAAAAHPALMLADYAVRR</sequence>
<dbReference type="Pfam" id="PF19425">
    <property type="entry name" value="Csd3_N2"/>
    <property type="match status" value="1"/>
</dbReference>
<keyword evidence="7" id="KW-0482">Metalloprotease</keyword>
<dbReference type="InterPro" id="IPR011055">
    <property type="entry name" value="Dup_hybrid_motif"/>
</dbReference>
<evidence type="ECO:0000256" key="6">
    <source>
        <dbReference type="ARBA" id="ARBA00022833"/>
    </source>
</evidence>
<keyword evidence="6" id="KW-0862">Zinc</keyword>
<evidence type="ECO:0000259" key="9">
    <source>
        <dbReference type="Pfam" id="PF01551"/>
    </source>
</evidence>
<dbReference type="AlphaFoldDB" id="A0A5B8R979"/>
<dbReference type="Pfam" id="PF01551">
    <property type="entry name" value="Peptidase_M23"/>
    <property type="match status" value="1"/>
</dbReference>
<evidence type="ECO:0000256" key="8">
    <source>
        <dbReference type="SAM" id="MobiDB-lite"/>
    </source>
</evidence>
<dbReference type="EMBL" id="MN079078">
    <property type="protein sequence ID" value="QEA04034.1"/>
    <property type="molecule type" value="Genomic_DNA"/>
</dbReference>
<evidence type="ECO:0000256" key="1">
    <source>
        <dbReference type="ARBA" id="ARBA00001947"/>
    </source>
</evidence>
<dbReference type="InterPro" id="IPR045834">
    <property type="entry name" value="Csd3_N2"/>
</dbReference>
<organism evidence="11">
    <name type="scientific">uncultured organism</name>
    <dbReference type="NCBI Taxonomy" id="155900"/>
    <lineage>
        <taxon>unclassified sequences</taxon>
        <taxon>environmental samples</taxon>
    </lineage>
</organism>